<evidence type="ECO:0000313" key="1">
    <source>
        <dbReference type="EMBL" id="MCJ2378532.1"/>
    </source>
</evidence>
<protein>
    <recommendedName>
        <fullName evidence="3">Lipoprotein</fullName>
    </recommendedName>
</protein>
<comment type="caution">
    <text evidence="1">The sequence shown here is derived from an EMBL/GenBank/DDBJ whole genome shotgun (WGS) entry which is preliminary data.</text>
</comment>
<dbReference type="EMBL" id="JAJNNZ010000018">
    <property type="protein sequence ID" value="MCJ2378532.1"/>
    <property type="molecule type" value="Genomic_DNA"/>
</dbReference>
<keyword evidence="2" id="KW-1185">Reference proteome</keyword>
<evidence type="ECO:0000313" key="2">
    <source>
        <dbReference type="Proteomes" id="UP001139488"/>
    </source>
</evidence>
<organism evidence="1 2">
    <name type="scientific">Vibrio gelatinilyticus</name>
    <dbReference type="NCBI Taxonomy" id="2893468"/>
    <lineage>
        <taxon>Bacteria</taxon>
        <taxon>Pseudomonadati</taxon>
        <taxon>Pseudomonadota</taxon>
        <taxon>Gammaproteobacteria</taxon>
        <taxon>Vibrionales</taxon>
        <taxon>Vibrionaceae</taxon>
        <taxon>Vibrio</taxon>
    </lineage>
</organism>
<reference evidence="1" key="1">
    <citation type="submission" date="2021-11" db="EMBL/GenBank/DDBJ databases">
        <title>Vibrio ZSDE26 sp. nov. and Vibrio ZSDZ34 sp. nov., isolated from coastal seawater in Qingdao.</title>
        <authorList>
            <person name="Zhang P."/>
        </authorList>
    </citation>
    <scope>NUCLEOTIDE SEQUENCE</scope>
    <source>
        <strain evidence="1">ZSDZ34</strain>
    </source>
</reference>
<evidence type="ECO:0008006" key="3">
    <source>
        <dbReference type="Google" id="ProtNLM"/>
    </source>
</evidence>
<proteinExistence type="predicted"/>
<sequence>MDNKNSRLFKTTGLALAISLAMTGCGGGSDDSSGNNGGTETTTYKVQIKDGYLVDAEVYVDRNKNGVADANEKVTALTDEQGYITLPVEDKEFPIIARAIAGKTYDTDKGGRLTDTYELSTAAGMEVMNPFTLIAAKNDVTIEEIAQQLGVNNTELLTSDYVAAKTTKNDDASKVHFAARSFAELFAKGDASDISDWQNHITNIVAGIAEVEGYGSDDDLNNYIVREGVVVEALKPLKEALVGKTYDFISTNEAYGTQEGFMTLTFNDSTITVDDHVQGEDPSDMPTEYHYNGFMVSGEEGGPRLEEVIFLGDSLALTVTADNDLQVGSTQDLAGAADGYADFRINAPYTEEALKGKTLYHFWDDAGALDYTAKPYFSVLSLAENGSGTITEFASLESYLSNTPEATHDGFWTVIDGSLVIGESSDSLTKDQDWTFHFTDLSDHGLHVAYDYEEGTGRTKLPRLITENEDLAVSLFEEWTSLVHSR</sequence>
<name>A0A9X1WCU3_9VIBR</name>
<dbReference type="Proteomes" id="UP001139488">
    <property type="component" value="Unassembled WGS sequence"/>
</dbReference>
<dbReference type="RefSeq" id="WP_244358905.1">
    <property type="nucleotide sequence ID" value="NZ_JAJNNZ010000018.1"/>
</dbReference>
<gene>
    <name evidence="1" type="ORF">LNL84_17115</name>
</gene>
<dbReference type="PROSITE" id="PS51257">
    <property type="entry name" value="PROKAR_LIPOPROTEIN"/>
    <property type="match status" value="1"/>
</dbReference>
<accession>A0A9X1WCU3</accession>
<dbReference type="AlphaFoldDB" id="A0A9X1WCU3"/>